<dbReference type="GO" id="GO:0005829">
    <property type="term" value="C:cytosol"/>
    <property type="evidence" value="ECO:0007669"/>
    <property type="project" value="TreeGrafter"/>
</dbReference>
<keyword evidence="7 10" id="KW-0274">FAD</keyword>
<dbReference type="PANTHER" id="PTHR11806">
    <property type="entry name" value="GLUCOSE INHIBITED DIVISION PROTEIN A"/>
    <property type="match status" value="1"/>
</dbReference>
<protein>
    <recommendedName>
        <fullName evidence="10">Methylenetetrahydrofolate--tRNA-(uracil-5-)-methyltransferase TrmFO</fullName>
        <ecNumber evidence="10">2.1.1.74</ecNumber>
    </recommendedName>
    <alternativeName>
        <fullName evidence="10">Folate-dependent tRNA (uracil-5-)-methyltransferase</fullName>
    </alternativeName>
    <alternativeName>
        <fullName evidence="10">Folate-dependent tRNA(M-5-U54)-methyltransferase</fullName>
    </alternativeName>
</protein>
<reference evidence="12 13" key="1">
    <citation type="submission" date="2011-11" db="EMBL/GenBank/DDBJ databases">
        <title>The Noncontiguous Finished genome of Jonquetella anthropi DSM 22815.</title>
        <authorList>
            <consortium name="US DOE Joint Genome Institute (JGI-PGF)"/>
            <person name="Lucas S."/>
            <person name="Copeland A."/>
            <person name="Lapidus A."/>
            <person name="Glavina del Rio T."/>
            <person name="Dalin E."/>
            <person name="Tice H."/>
            <person name="Bruce D."/>
            <person name="Goodwin L."/>
            <person name="Pitluck S."/>
            <person name="Peters L."/>
            <person name="Mikhailova N."/>
            <person name="Held B."/>
            <person name="Kyrpides N."/>
            <person name="Mavromatis K."/>
            <person name="Ivanova N."/>
            <person name="Markowitz V."/>
            <person name="Cheng J.-F."/>
            <person name="Hugenholtz P."/>
            <person name="Woyke T."/>
            <person name="Wu D."/>
            <person name="Gronow S."/>
            <person name="Wellnitz S."/>
            <person name="Brambilla E."/>
            <person name="Klenk H.-P."/>
            <person name="Eisen J.A."/>
        </authorList>
    </citation>
    <scope>NUCLEOTIDE SEQUENCE [LARGE SCALE GENOMIC DNA]</scope>
    <source>
        <strain evidence="12 13">DSM 22815</strain>
    </source>
</reference>
<dbReference type="PANTHER" id="PTHR11806:SF2">
    <property type="entry name" value="METHYLENETETRAHYDROFOLATE--TRNA-(URACIL-5-)-METHYLTRANSFERASE TRMFO"/>
    <property type="match status" value="1"/>
</dbReference>
<dbReference type="EMBL" id="CM001376">
    <property type="protein sequence ID" value="EHM13225.1"/>
    <property type="molecule type" value="Genomic_DNA"/>
</dbReference>
<evidence type="ECO:0000256" key="6">
    <source>
        <dbReference type="ARBA" id="ARBA00022694"/>
    </source>
</evidence>
<evidence type="ECO:0000256" key="9">
    <source>
        <dbReference type="ARBA" id="ARBA00023027"/>
    </source>
</evidence>
<dbReference type="HAMAP" id="MF_01037">
    <property type="entry name" value="TrmFO"/>
    <property type="match status" value="1"/>
</dbReference>
<evidence type="ECO:0000313" key="12">
    <source>
        <dbReference type="EMBL" id="EHM13225.1"/>
    </source>
</evidence>
<dbReference type="Proteomes" id="UP000003806">
    <property type="component" value="Chromosome"/>
</dbReference>
<keyword evidence="2 10" id="KW-0963">Cytoplasm</keyword>
<keyword evidence="3 10" id="KW-0489">Methyltransferase</keyword>
<keyword evidence="4 10" id="KW-0285">Flavoprotein</keyword>
<evidence type="ECO:0000256" key="2">
    <source>
        <dbReference type="ARBA" id="ARBA00022490"/>
    </source>
</evidence>
<comment type="subcellular location">
    <subcellularLocation>
        <location evidence="10">Cytoplasm</location>
    </subcellularLocation>
</comment>
<dbReference type="NCBIfam" id="NF003739">
    <property type="entry name" value="PRK05335.1"/>
    <property type="match status" value="1"/>
</dbReference>
<dbReference type="InterPro" id="IPR040131">
    <property type="entry name" value="MnmG_N"/>
</dbReference>
<comment type="catalytic activity">
    <reaction evidence="10">
        <text>uridine(54) in tRNA + (6R)-5,10-methylene-5,6,7,8-tetrahydrofolate + NADH + H(+) = 5-methyluridine(54) in tRNA + (6S)-5,6,7,8-tetrahydrofolate + NAD(+)</text>
        <dbReference type="Rhea" id="RHEA:16873"/>
        <dbReference type="Rhea" id="RHEA-COMP:10167"/>
        <dbReference type="Rhea" id="RHEA-COMP:10193"/>
        <dbReference type="ChEBI" id="CHEBI:15378"/>
        <dbReference type="ChEBI" id="CHEBI:15636"/>
        <dbReference type="ChEBI" id="CHEBI:57453"/>
        <dbReference type="ChEBI" id="CHEBI:57540"/>
        <dbReference type="ChEBI" id="CHEBI:57945"/>
        <dbReference type="ChEBI" id="CHEBI:65315"/>
        <dbReference type="ChEBI" id="CHEBI:74447"/>
        <dbReference type="EC" id="2.1.1.74"/>
    </reaction>
</comment>
<organism evidence="12 13">
    <name type="scientific">Jonquetella anthropi DSM 22815</name>
    <dbReference type="NCBI Taxonomy" id="885272"/>
    <lineage>
        <taxon>Bacteria</taxon>
        <taxon>Thermotogati</taxon>
        <taxon>Synergistota</taxon>
        <taxon>Synergistia</taxon>
        <taxon>Synergistales</taxon>
        <taxon>Dethiosulfovibrionaceae</taxon>
        <taxon>Jonquetella</taxon>
    </lineage>
</organism>
<dbReference type="NCBIfam" id="TIGR00137">
    <property type="entry name" value="gid_trmFO"/>
    <property type="match status" value="1"/>
</dbReference>
<evidence type="ECO:0000256" key="3">
    <source>
        <dbReference type="ARBA" id="ARBA00022603"/>
    </source>
</evidence>
<name>H0UKL6_9BACT</name>
<dbReference type="GO" id="GO:0002098">
    <property type="term" value="P:tRNA wobble uridine modification"/>
    <property type="evidence" value="ECO:0007669"/>
    <property type="project" value="TreeGrafter"/>
</dbReference>
<dbReference type="GO" id="GO:0030488">
    <property type="term" value="P:tRNA methylation"/>
    <property type="evidence" value="ECO:0007669"/>
    <property type="project" value="TreeGrafter"/>
</dbReference>
<dbReference type="Gene3D" id="3.50.50.60">
    <property type="entry name" value="FAD/NAD(P)-binding domain"/>
    <property type="match status" value="2"/>
</dbReference>
<evidence type="ECO:0000256" key="7">
    <source>
        <dbReference type="ARBA" id="ARBA00022827"/>
    </source>
</evidence>
<dbReference type="EC" id="2.1.1.74" evidence="10"/>
<accession>H0UKL6</accession>
<dbReference type="HOGENOM" id="CLU_033057_1_0_0"/>
<evidence type="ECO:0000313" key="13">
    <source>
        <dbReference type="Proteomes" id="UP000003806"/>
    </source>
</evidence>
<dbReference type="STRING" id="885272.JonanDRAFT_0850"/>
<evidence type="ECO:0000256" key="1">
    <source>
        <dbReference type="ARBA" id="ARBA00001974"/>
    </source>
</evidence>
<feature type="domain" description="MnmG N-terminal" evidence="11">
    <location>
        <begin position="5"/>
        <end position="359"/>
    </location>
</feature>
<dbReference type="eggNOG" id="COG1206">
    <property type="taxonomic scope" value="Bacteria"/>
</dbReference>
<dbReference type="GO" id="GO:0047151">
    <property type="term" value="F:tRNA (uracil(54)-C5)-methyltransferase activity, 5,10-methylenetetrahydrofolate-dependent"/>
    <property type="evidence" value="ECO:0007669"/>
    <property type="project" value="UniProtKB-UniRule"/>
</dbReference>
<comment type="similarity">
    <text evidence="10">Belongs to the MnmG family. TrmFO subfamily.</text>
</comment>
<keyword evidence="9 10" id="KW-0520">NAD</keyword>
<evidence type="ECO:0000256" key="10">
    <source>
        <dbReference type="HAMAP-Rule" id="MF_01037"/>
    </source>
</evidence>
<gene>
    <name evidence="10" type="primary">trmFO</name>
    <name evidence="12" type="ORF">JonanDRAFT_0850</name>
</gene>
<dbReference type="InterPro" id="IPR004417">
    <property type="entry name" value="TrmFO"/>
</dbReference>
<dbReference type="InterPro" id="IPR002218">
    <property type="entry name" value="MnmG-rel"/>
</dbReference>
<keyword evidence="8 10" id="KW-0521">NADP</keyword>
<sequence>MKRHVTVLGGGLAGSEAAWQLARRGWNVTLVEMRPVRSTEIHVSDRLGELVCSNSLGADGRNPAGLLKDELRTFGSLIMEAADQTAVPAGKALAVDRTAFSAFITERLSSLPSVVIERREAVTLPEGPVILATGPLTSPSLSDALSEALGGLDLYFYDAVAPVVAAESLDMAVIYRRDRWGESGTGDYLNCPMEREEYDQFVAALTSAERALLHDFEKPRYFEGCMPVEVLASRGPQTLRFGPMRPVGLERPDGSRPYAVVQLRAETADQRSYNLVGFQTNLKWKEQARVFSMIPGLGHAEFLRYGVMHRNSYVDAPRCLNKLRLNGRPDVWIAGQLSGVEGYVESCAMGLAAALELDALTGGRESVPWPEETATGALLARLADQTGKRFQPVNVNRGIFPPLDDAPKRASREDKAQAVYRRGITALAEMLQSRPDLKSPEGRE</sequence>
<proteinExistence type="inferred from homology"/>
<keyword evidence="5 10" id="KW-0808">Transferase</keyword>
<dbReference type="Pfam" id="PF01134">
    <property type="entry name" value="GIDA"/>
    <property type="match status" value="1"/>
</dbReference>
<dbReference type="InterPro" id="IPR036188">
    <property type="entry name" value="FAD/NAD-bd_sf"/>
</dbReference>
<evidence type="ECO:0000259" key="11">
    <source>
        <dbReference type="Pfam" id="PF01134"/>
    </source>
</evidence>
<evidence type="ECO:0000256" key="5">
    <source>
        <dbReference type="ARBA" id="ARBA00022679"/>
    </source>
</evidence>
<dbReference type="RefSeq" id="WP_008522906.1">
    <property type="nucleotide sequence ID" value="NZ_CM001376.1"/>
</dbReference>
<dbReference type="SUPFAM" id="SSF51905">
    <property type="entry name" value="FAD/NAD(P)-binding domain"/>
    <property type="match status" value="1"/>
</dbReference>
<dbReference type="AlphaFoldDB" id="H0UKL6"/>
<comment type="cofactor">
    <cofactor evidence="1 10">
        <name>FAD</name>
        <dbReference type="ChEBI" id="CHEBI:57692"/>
    </cofactor>
</comment>
<evidence type="ECO:0000256" key="8">
    <source>
        <dbReference type="ARBA" id="ARBA00022857"/>
    </source>
</evidence>
<keyword evidence="6 10" id="KW-0819">tRNA processing</keyword>
<comment type="catalytic activity">
    <reaction evidence="10">
        <text>uridine(54) in tRNA + (6R)-5,10-methylene-5,6,7,8-tetrahydrofolate + NADPH + H(+) = 5-methyluridine(54) in tRNA + (6S)-5,6,7,8-tetrahydrofolate + NADP(+)</text>
        <dbReference type="Rhea" id="RHEA:62372"/>
        <dbReference type="Rhea" id="RHEA-COMP:10167"/>
        <dbReference type="Rhea" id="RHEA-COMP:10193"/>
        <dbReference type="ChEBI" id="CHEBI:15378"/>
        <dbReference type="ChEBI" id="CHEBI:15636"/>
        <dbReference type="ChEBI" id="CHEBI:57453"/>
        <dbReference type="ChEBI" id="CHEBI:57783"/>
        <dbReference type="ChEBI" id="CHEBI:58349"/>
        <dbReference type="ChEBI" id="CHEBI:65315"/>
        <dbReference type="ChEBI" id="CHEBI:74447"/>
        <dbReference type="EC" id="2.1.1.74"/>
    </reaction>
</comment>
<keyword evidence="13" id="KW-1185">Reference proteome</keyword>
<dbReference type="GO" id="GO:0050660">
    <property type="term" value="F:flavin adenine dinucleotide binding"/>
    <property type="evidence" value="ECO:0007669"/>
    <property type="project" value="UniProtKB-UniRule"/>
</dbReference>
<evidence type="ECO:0000256" key="4">
    <source>
        <dbReference type="ARBA" id="ARBA00022630"/>
    </source>
</evidence>
<feature type="binding site" evidence="10">
    <location>
        <begin position="9"/>
        <end position="14"/>
    </location>
    <ligand>
        <name>FAD</name>
        <dbReference type="ChEBI" id="CHEBI:57692"/>
    </ligand>
</feature>
<comment type="function">
    <text evidence="10">Catalyzes the folate-dependent formation of 5-methyl-uridine at position 54 (M-5-U54) in all tRNAs.</text>
</comment>
<dbReference type="OrthoDB" id="9803114at2"/>